<organism evidence="3 4">
    <name type="scientific">[Myrmecia] bisecta</name>
    <dbReference type="NCBI Taxonomy" id="41462"/>
    <lineage>
        <taxon>Eukaryota</taxon>
        <taxon>Viridiplantae</taxon>
        <taxon>Chlorophyta</taxon>
        <taxon>core chlorophytes</taxon>
        <taxon>Trebouxiophyceae</taxon>
        <taxon>Trebouxiales</taxon>
        <taxon>Trebouxiaceae</taxon>
        <taxon>Myrmecia</taxon>
    </lineage>
</organism>
<dbReference type="AlphaFoldDB" id="A0AAW1QET3"/>
<dbReference type="SUPFAM" id="SSF53448">
    <property type="entry name" value="Nucleotide-diphospho-sugar transferases"/>
    <property type="match status" value="1"/>
</dbReference>
<evidence type="ECO:0000313" key="4">
    <source>
        <dbReference type="Proteomes" id="UP001489004"/>
    </source>
</evidence>
<comment type="caution">
    <text evidence="3">The sequence shown here is derived from an EMBL/GenBank/DDBJ whole genome shotgun (WGS) entry which is preliminary data.</text>
</comment>
<keyword evidence="2" id="KW-0732">Signal</keyword>
<evidence type="ECO:0000256" key="2">
    <source>
        <dbReference type="SAM" id="SignalP"/>
    </source>
</evidence>
<proteinExistence type="predicted"/>
<name>A0AAW1QET3_9CHLO</name>
<dbReference type="EMBL" id="JALJOR010000003">
    <property type="protein sequence ID" value="KAK9819904.1"/>
    <property type="molecule type" value="Genomic_DNA"/>
</dbReference>
<sequence>MTGPALVHGFAAGLALVLVVTVPSGAIPGASLGKQHRPASHAQDFINPSGERDEVATGQLASGQYALFLFYTWNREMFQQTFNSLTRAGFKRIIVLDNSAEHHAFKEGLAGTETVRTRTTLTFAQLHNVARSIALERGFEFYFWAHGDVAVMPHSADRSFVQEAVNCVVYTGKMNPSWGVAYFTYDWLAAFRTAAVAHTPWDEFLPHSKADCDYYHSLRLAGWTTHECGHVGKVYHLASVLDIPDEFDAAMKVLDDDQAHPRDAKQRTPWRDAAMEQHDKVGRIKAELASFDYYELKWNTVECDIRGNSTPWATSPDTSWRRADRMLLDQQAGLGTARPSTARRRLHRLARALRVTPAGATDGAAASHTKSATRQAGLAARHHTTRDTARMHQKQQRAKTSQSAAPASHSGAEDPAGREARTSLLRAGFAPDQIIVLDNSRRHDLTGVGLPGTEVIPTHTSLTFPQLHDAARSIAAERGYEVYFWMPADVMVLDREEGVKFSAEALRCVKSHTLQDRKWAVAFFEHDWFVAFRTAAMGSIPWDNYIPHGKAACARGDSDPSALPKWQDEFMTVRESVGQVLAAKGGEEYYRVKWGTDQCELPAEAAPWPSQQVQGT</sequence>
<accession>A0AAW1QET3</accession>
<dbReference type="InterPro" id="IPR029044">
    <property type="entry name" value="Nucleotide-diphossugar_trans"/>
</dbReference>
<feature type="region of interest" description="Disordered" evidence="1">
    <location>
        <begin position="354"/>
        <end position="419"/>
    </location>
</feature>
<gene>
    <name evidence="3" type="ORF">WJX72_003821</name>
</gene>
<reference evidence="3 4" key="1">
    <citation type="journal article" date="2024" name="Nat. Commun.">
        <title>Phylogenomics reveals the evolutionary origins of lichenization in chlorophyte algae.</title>
        <authorList>
            <person name="Puginier C."/>
            <person name="Libourel C."/>
            <person name="Otte J."/>
            <person name="Skaloud P."/>
            <person name="Haon M."/>
            <person name="Grisel S."/>
            <person name="Petersen M."/>
            <person name="Berrin J.G."/>
            <person name="Delaux P.M."/>
            <person name="Dal Grande F."/>
            <person name="Keller J."/>
        </authorList>
    </citation>
    <scope>NUCLEOTIDE SEQUENCE [LARGE SCALE GENOMIC DNA]</scope>
    <source>
        <strain evidence="3 4">SAG 2043</strain>
    </source>
</reference>
<protein>
    <submittedName>
        <fullName evidence="3">Uncharacterized protein</fullName>
    </submittedName>
</protein>
<evidence type="ECO:0000313" key="3">
    <source>
        <dbReference type="EMBL" id="KAK9819904.1"/>
    </source>
</evidence>
<keyword evidence="4" id="KW-1185">Reference proteome</keyword>
<feature type="signal peptide" evidence="2">
    <location>
        <begin position="1"/>
        <end position="26"/>
    </location>
</feature>
<feature type="chain" id="PRO_5043497752" evidence="2">
    <location>
        <begin position="27"/>
        <end position="616"/>
    </location>
</feature>
<dbReference type="Proteomes" id="UP001489004">
    <property type="component" value="Unassembled WGS sequence"/>
</dbReference>
<evidence type="ECO:0000256" key="1">
    <source>
        <dbReference type="SAM" id="MobiDB-lite"/>
    </source>
</evidence>